<evidence type="ECO:0000313" key="3">
    <source>
        <dbReference type="Proteomes" id="UP001497516"/>
    </source>
</evidence>
<feature type="compositionally biased region" description="Basic and acidic residues" evidence="1">
    <location>
        <begin position="17"/>
        <end position="33"/>
    </location>
</feature>
<evidence type="ECO:0000256" key="1">
    <source>
        <dbReference type="SAM" id="MobiDB-lite"/>
    </source>
</evidence>
<keyword evidence="3" id="KW-1185">Reference proteome</keyword>
<organism evidence="2 3">
    <name type="scientific">Linum trigynum</name>
    <dbReference type="NCBI Taxonomy" id="586398"/>
    <lineage>
        <taxon>Eukaryota</taxon>
        <taxon>Viridiplantae</taxon>
        <taxon>Streptophyta</taxon>
        <taxon>Embryophyta</taxon>
        <taxon>Tracheophyta</taxon>
        <taxon>Spermatophyta</taxon>
        <taxon>Magnoliopsida</taxon>
        <taxon>eudicotyledons</taxon>
        <taxon>Gunneridae</taxon>
        <taxon>Pentapetalae</taxon>
        <taxon>rosids</taxon>
        <taxon>fabids</taxon>
        <taxon>Malpighiales</taxon>
        <taxon>Linaceae</taxon>
        <taxon>Linum</taxon>
    </lineage>
</organism>
<dbReference type="EMBL" id="OZ034819">
    <property type="protein sequence ID" value="CAL1393429.1"/>
    <property type="molecule type" value="Genomic_DNA"/>
</dbReference>
<sequence length="83" mass="9195">MSPLRGTRISWRSFDRERATRQAAKDSKEEAVEKSVGWEPEEPSCSVAGGNFELRFSVKKLDERGRNLMAMTKATTDESGSGG</sequence>
<protein>
    <submittedName>
        <fullName evidence="2">Uncharacterized protein</fullName>
    </submittedName>
</protein>
<accession>A0AAV2F5X8</accession>
<dbReference type="AlphaFoldDB" id="A0AAV2F5X8"/>
<feature type="region of interest" description="Disordered" evidence="1">
    <location>
        <begin position="17"/>
        <end position="44"/>
    </location>
</feature>
<proteinExistence type="predicted"/>
<gene>
    <name evidence="2" type="ORF">LTRI10_LOCUS34009</name>
</gene>
<dbReference type="Proteomes" id="UP001497516">
    <property type="component" value="Chromosome 6"/>
</dbReference>
<reference evidence="2 3" key="1">
    <citation type="submission" date="2024-04" db="EMBL/GenBank/DDBJ databases">
        <authorList>
            <person name="Fracassetti M."/>
        </authorList>
    </citation>
    <scope>NUCLEOTIDE SEQUENCE [LARGE SCALE GENOMIC DNA]</scope>
</reference>
<evidence type="ECO:0000313" key="2">
    <source>
        <dbReference type="EMBL" id="CAL1393429.1"/>
    </source>
</evidence>
<name>A0AAV2F5X8_9ROSI</name>